<dbReference type="Pfam" id="PF12363">
    <property type="entry name" value="Phage_TAC_12"/>
    <property type="match status" value="1"/>
</dbReference>
<dbReference type="EMBL" id="KJ716334">
    <property type="protein sequence ID" value="AHZ95680.1"/>
    <property type="molecule type" value="Genomic_DNA"/>
</dbReference>
<organism evidence="1 2">
    <name type="scientific">Staphylococcus phage SA97</name>
    <dbReference type="NCBI Taxonomy" id="1498171"/>
    <lineage>
        <taxon>Viruses</taxon>
        <taxon>Duplodnaviria</taxon>
        <taxon>Heunggongvirae</taxon>
        <taxon>Uroviricota</taxon>
        <taxon>Caudoviricetes</taxon>
        <taxon>Azeredovirinae</taxon>
        <taxon>Dubowvirus</taxon>
        <taxon>Dubowvirus SA97</taxon>
    </lineage>
</organism>
<dbReference type="KEGG" id="vg:26644591"/>
<dbReference type="InterPro" id="IPR024410">
    <property type="entry name" value="Phage_TAC_12"/>
</dbReference>
<accession>A0A0F6N4J9</accession>
<evidence type="ECO:0000313" key="2">
    <source>
        <dbReference type="Proteomes" id="UP000033809"/>
    </source>
</evidence>
<reference evidence="1 2" key="2">
    <citation type="journal article" date="2015" name="Viruses">
        <title>Isolation and Genome Characterization of the Virulent Staphylococcus aureus Bacteriophage SA97.</title>
        <authorList>
            <person name="Chang Y."/>
            <person name="Shin H."/>
            <person name="Lee J.H."/>
            <person name="Park C.J."/>
            <person name="Paik S.Y."/>
            <person name="Ryu S."/>
        </authorList>
    </citation>
    <scope>NUCLEOTIDE SEQUENCE [LARGE SCALE GENOMIC DNA]</scope>
</reference>
<dbReference type="Proteomes" id="UP000033809">
    <property type="component" value="Segment"/>
</dbReference>
<gene>
    <name evidence="1" type="ORF">SA97_022</name>
</gene>
<sequence>MNVEINGKSLELSFGFKFLREIDNRLGLKVEQASIGQGVSMLPVGLESGNPVVIGEVLIAATSHLKKQAITINNIDEALDEIAENIGLEEFGSDILTELGKRPMTRNLVEVVEAEEKPAEA</sequence>
<name>A0A0F6N4J9_9CAUD</name>
<dbReference type="RefSeq" id="YP_009218432.1">
    <property type="nucleotide sequence ID" value="NC_029010.1"/>
</dbReference>
<evidence type="ECO:0000313" key="1">
    <source>
        <dbReference type="EMBL" id="AHZ95680.1"/>
    </source>
</evidence>
<protein>
    <recommendedName>
        <fullName evidence="3">Tail protein</fullName>
    </recommendedName>
</protein>
<dbReference type="GeneID" id="26644591"/>
<evidence type="ECO:0008006" key="3">
    <source>
        <dbReference type="Google" id="ProtNLM"/>
    </source>
</evidence>
<proteinExistence type="predicted"/>
<dbReference type="OrthoDB" id="14906at10239"/>
<dbReference type="SMR" id="A0A0F6N4J9"/>
<reference evidence="2" key="1">
    <citation type="submission" date="2014-04" db="EMBL/GenBank/DDBJ databases">
        <title>Complete genome sequence of Staphylococcus aureus bacteriophage SA97.</title>
        <authorList>
            <person name="Chang Y."/>
            <person name="Ryu S."/>
        </authorList>
    </citation>
    <scope>NUCLEOTIDE SEQUENCE [LARGE SCALE GENOMIC DNA]</scope>
</reference>
<keyword evidence="2" id="KW-1185">Reference proteome</keyword>